<evidence type="ECO:0000256" key="10">
    <source>
        <dbReference type="SAM" id="SignalP"/>
    </source>
</evidence>
<dbReference type="Pfam" id="PF00593">
    <property type="entry name" value="TonB_dep_Rec_b-barrel"/>
    <property type="match status" value="1"/>
</dbReference>
<keyword evidence="6 8" id="KW-0472">Membrane</keyword>
<evidence type="ECO:0000256" key="7">
    <source>
        <dbReference type="ARBA" id="ARBA00023237"/>
    </source>
</evidence>
<dbReference type="InterPro" id="IPR036942">
    <property type="entry name" value="Beta-barrel_TonB_sf"/>
</dbReference>
<keyword evidence="14" id="KW-1185">Reference proteome</keyword>
<keyword evidence="7 8" id="KW-0998">Cell outer membrane</keyword>
<dbReference type="SUPFAM" id="SSF56935">
    <property type="entry name" value="Porins"/>
    <property type="match status" value="1"/>
</dbReference>
<dbReference type="Pfam" id="PF07715">
    <property type="entry name" value="Plug"/>
    <property type="match status" value="1"/>
</dbReference>
<name>A0A4R2P7Z0_RHOSA</name>
<dbReference type="EMBL" id="SLXO01000012">
    <property type="protein sequence ID" value="TCP31079.1"/>
    <property type="molecule type" value="Genomic_DNA"/>
</dbReference>
<evidence type="ECO:0000259" key="11">
    <source>
        <dbReference type="Pfam" id="PF00593"/>
    </source>
</evidence>
<accession>A0A4R2P7Z0</accession>
<keyword evidence="13" id="KW-0675">Receptor</keyword>
<keyword evidence="4 8" id="KW-0812">Transmembrane</keyword>
<reference evidence="13 14" key="1">
    <citation type="submission" date="2019-03" db="EMBL/GenBank/DDBJ databases">
        <title>Genomic Encyclopedia of Type Strains, Phase IV (KMG-IV): sequencing the most valuable type-strain genomes for metagenomic binning, comparative biology and taxonomic classification.</title>
        <authorList>
            <person name="Goeker M."/>
        </authorList>
    </citation>
    <scope>NUCLEOTIDE SEQUENCE [LARGE SCALE GENOMIC DNA]</scope>
    <source>
        <strain evidence="13 14">DSM 2132</strain>
    </source>
</reference>
<organism evidence="13 14">
    <name type="scientific">Rhodothalassium salexigens DSM 2132</name>
    <dbReference type="NCBI Taxonomy" id="1188247"/>
    <lineage>
        <taxon>Bacteria</taxon>
        <taxon>Pseudomonadati</taxon>
        <taxon>Pseudomonadota</taxon>
        <taxon>Alphaproteobacteria</taxon>
        <taxon>Rhodothalassiales</taxon>
        <taxon>Rhodothalassiaceae</taxon>
        <taxon>Rhodothalassium</taxon>
    </lineage>
</organism>
<dbReference type="PROSITE" id="PS52016">
    <property type="entry name" value="TONB_DEPENDENT_REC_3"/>
    <property type="match status" value="1"/>
</dbReference>
<dbReference type="InterPro" id="IPR012910">
    <property type="entry name" value="Plug_dom"/>
</dbReference>
<proteinExistence type="inferred from homology"/>
<dbReference type="GO" id="GO:0015344">
    <property type="term" value="F:siderophore uptake transmembrane transporter activity"/>
    <property type="evidence" value="ECO:0007669"/>
    <property type="project" value="TreeGrafter"/>
</dbReference>
<dbReference type="InterPro" id="IPR037066">
    <property type="entry name" value="Plug_dom_sf"/>
</dbReference>
<dbReference type="Gene3D" id="2.40.170.20">
    <property type="entry name" value="TonB-dependent receptor, beta-barrel domain"/>
    <property type="match status" value="1"/>
</dbReference>
<comment type="caution">
    <text evidence="13">The sequence shown here is derived from an EMBL/GenBank/DDBJ whole genome shotgun (WGS) entry which is preliminary data.</text>
</comment>
<feature type="domain" description="TonB-dependent receptor-like beta-barrel" evidence="11">
    <location>
        <begin position="274"/>
        <end position="644"/>
    </location>
</feature>
<comment type="similarity">
    <text evidence="8 9">Belongs to the TonB-dependent receptor family.</text>
</comment>
<feature type="chain" id="PRO_5020849198" evidence="10">
    <location>
        <begin position="27"/>
        <end position="675"/>
    </location>
</feature>
<dbReference type="InParanoid" id="A0A4R2P7Z0"/>
<dbReference type="AlphaFoldDB" id="A0A4R2P7Z0"/>
<feature type="signal peptide" evidence="10">
    <location>
        <begin position="1"/>
        <end position="26"/>
    </location>
</feature>
<keyword evidence="3 8" id="KW-1134">Transmembrane beta strand</keyword>
<evidence type="ECO:0000256" key="8">
    <source>
        <dbReference type="PROSITE-ProRule" id="PRU01360"/>
    </source>
</evidence>
<evidence type="ECO:0000259" key="12">
    <source>
        <dbReference type="Pfam" id="PF07715"/>
    </source>
</evidence>
<dbReference type="Proteomes" id="UP000295399">
    <property type="component" value="Unassembled WGS sequence"/>
</dbReference>
<keyword evidence="5 9" id="KW-0798">TonB box</keyword>
<evidence type="ECO:0000256" key="9">
    <source>
        <dbReference type="RuleBase" id="RU003357"/>
    </source>
</evidence>
<evidence type="ECO:0000256" key="6">
    <source>
        <dbReference type="ARBA" id="ARBA00023136"/>
    </source>
</evidence>
<evidence type="ECO:0000256" key="5">
    <source>
        <dbReference type="ARBA" id="ARBA00023077"/>
    </source>
</evidence>
<feature type="domain" description="TonB-dependent receptor plug" evidence="12">
    <location>
        <begin position="52"/>
        <end position="156"/>
    </location>
</feature>
<evidence type="ECO:0000313" key="14">
    <source>
        <dbReference type="Proteomes" id="UP000295399"/>
    </source>
</evidence>
<gene>
    <name evidence="13" type="ORF">EV659_1128</name>
</gene>
<keyword evidence="10" id="KW-0732">Signal</keyword>
<evidence type="ECO:0000256" key="4">
    <source>
        <dbReference type="ARBA" id="ARBA00022692"/>
    </source>
</evidence>
<dbReference type="Gene3D" id="2.170.130.10">
    <property type="entry name" value="TonB-dependent receptor, plug domain"/>
    <property type="match status" value="1"/>
</dbReference>
<dbReference type="PANTHER" id="PTHR30069">
    <property type="entry name" value="TONB-DEPENDENT OUTER MEMBRANE RECEPTOR"/>
    <property type="match status" value="1"/>
</dbReference>
<comment type="subcellular location">
    <subcellularLocation>
        <location evidence="1 8">Cell outer membrane</location>
        <topology evidence="1 8">Multi-pass membrane protein</topology>
    </subcellularLocation>
</comment>
<dbReference type="GO" id="GO:0044718">
    <property type="term" value="P:siderophore transmembrane transport"/>
    <property type="evidence" value="ECO:0007669"/>
    <property type="project" value="TreeGrafter"/>
</dbReference>
<dbReference type="GO" id="GO:0009279">
    <property type="term" value="C:cell outer membrane"/>
    <property type="evidence" value="ECO:0007669"/>
    <property type="project" value="UniProtKB-SubCell"/>
</dbReference>
<dbReference type="CDD" id="cd01347">
    <property type="entry name" value="ligand_gated_channel"/>
    <property type="match status" value="1"/>
</dbReference>
<keyword evidence="2 8" id="KW-0813">Transport</keyword>
<dbReference type="PANTHER" id="PTHR30069:SF40">
    <property type="entry name" value="TONB-DEPENDENT RECEPTOR NMB0964-RELATED"/>
    <property type="match status" value="1"/>
</dbReference>
<dbReference type="RefSeq" id="WP_165878897.1">
    <property type="nucleotide sequence ID" value="NZ_JACIGF010000012.1"/>
</dbReference>
<dbReference type="InterPro" id="IPR039426">
    <property type="entry name" value="TonB-dep_rcpt-like"/>
</dbReference>
<dbReference type="InterPro" id="IPR000531">
    <property type="entry name" value="Beta-barrel_TonB"/>
</dbReference>
<evidence type="ECO:0000313" key="13">
    <source>
        <dbReference type="EMBL" id="TCP31079.1"/>
    </source>
</evidence>
<evidence type="ECO:0000256" key="2">
    <source>
        <dbReference type="ARBA" id="ARBA00022448"/>
    </source>
</evidence>
<protein>
    <submittedName>
        <fullName evidence="13">Iron complex outermembrane receptor protein</fullName>
    </submittedName>
</protein>
<sequence length="675" mass="72234">MDTALRALMRAGLVATPVVLAGPAMAETPSPAPYPAIEEIVVTSDPLRRSAFDSLQATSVLDGAALDEQMAPTLGAALDGLPGVAQSSFVPGASRPILRGLGGDRIRVLVNGIGTIDASTTSPDHAVAVDMAHADRVEVVRGPATLIYGNNAVGGVVNVFDGRLPTEIPEGGLSFGGRASYASNGDGTEISGRSTAGLGDRVAIHAEGFHRQAGDISIPGFLRSEALRAADPLPDDLEYEGVAPNSDLRQSGGALGASWIGERGFLGASVSFFDKNYGLPVVEGAAPQVRIDQQQLRVDVAGNYRVERPWLDEVRLRLGYADYEHSELDGGEIATTFYNEGVEARVELTHAAGDWLSGAAGVQVRHRDFRAVGAEAFVPPNTTRQVGVFLVEQAEFGRLSVGGGLRFERQDADTDDNRIKTGFNAVSASVGLGYDLTDGLRLTGNAFRTERAPNAEELFSDGPHVATFTYEVGDPTLDKEVALGGEVALRKDSGRLTGALTGYYTDYDRFITELFTGEERLGLPVAQFAAFDSRFYGFEVEGDLEVAQWAGHVFSLNTVIDYVRAEFTAVEGDVPRIPPLTAQVGGAVEGERWRFGMSVEVADHQHKVGPNENPVDGYTKLDASLRVRPFDDRPLSLLFEANNLTNDEIRYAASFLRDRVPAMGRNFQVSAVIDF</sequence>
<evidence type="ECO:0000256" key="3">
    <source>
        <dbReference type="ARBA" id="ARBA00022452"/>
    </source>
</evidence>
<evidence type="ECO:0000256" key="1">
    <source>
        <dbReference type="ARBA" id="ARBA00004571"/>
    </source>
</evidence>